<accession>A0A5B7IXG3</accession>
<feature type="compositionally biased region" description="Low complexity" evidence="1">
    <location>
        <begin position="92"/>
        <end position="101"/>
    </location>
</feature>
<gene>
    <name evidence="2" type="ORF">E2C01_081252</name>
</gene>
<evidence type="ECO:0000256" key="1">
    <source>
        <dbReference type="SAM" id="MobiDB-lite"/>
    </source>
</evidence>
<evidence type="ECO:0000313" key="3">
    <source>
        <dbReference type="Proteomes" id="UP000324222"/>
    </source>
</evidence>
<reference evidence="2 3" key="1">
    <citation type="submission" date="2019-05" db="EMBL/GenBank/DDBJ databases">
        <title>Another draft genome of Portunus trituberculatus and its Hox gene families provides insights of decapod evolution.</title>
        <authorList>
            <person name="Jeong J.-H."/>
            <person name="Song I."/>
            <person name="Kim S."/>
            <person name="Choi T."/>
            <person name="Kim D."/>
            <person name="Ryu S."/>
            <person name="Kim W."/>
        </authorList>
    </citation>
    <scope>NUCLEOTIDE SEQUENCE [LARGE SCALE GENOMIC DNA]</scope>
    <source>
        <tissue evidence="2">Muscle</tissue>
    </source>
</reference>
<protein>
    <submittedName>
        <fullName evidence="2">Uncharacterized protein</fullName>
    </submittedName>
</protein>
<dbReference type="Proteomes" id="UP000324222">
    <property type="component" value="Unassembled WGS sequence"/>
</dbReference>
<feature type="region of interest" description="Disordered" evidence="1">
    <location>
        <begin position="67"/>
        <end position="101"/>
    </location>
</feature>
<organism evidence="2 3">
    <name type="scientific">Portunus trituberculatus</name>
    <name type="common">Swimming crab</name>
    <name type="synonym">Neptunus trituberculatus</name>
    <dbReference type="NCBI Taxonomy" id="210409"/>
    <lineage>
        <taxon>Eukaryota</taxon>
        <taxon>Metazoa</taxon>
        <taxon>Ecdysozoa</taxon>
        <taxon>Arthropoda</taxon>
        <taxon>Crustacea</taxon>
        <taxon>Multicrustacea</taxon>
        <taxon>Malacostraca</taxon>
        <taxon>Eumalacostraca</taxon>
        <taxon>Eucarida</taxon>
        <taxon>Decapoda</taxon>
        <taxon>Pleocyemata</taxon>
        <taxon>Brachyura</taxon>
        <taxon>Eubrachyura</taxon>
        <taxon>Portunoidea</taxon>
        <taxon>Portunidae</taxon>
        <taxon>Portuninae</taxon>
        <taxon>Portunus</taxon>
    </lineage>
</organism>
<dbReference type="EMBL" id="VSRR010071394">
    <property type="protein sequence ID" value="MPC86426.1"/>
    <property type="molecule type" value="Genomic_DNA"/>
</dbReference>
<evidence type="ECO:0000313" key="2">
    <source>
        <dbReference type="EMBL" id="MPC86426.1"/>
    </source>
</evidence>
<dbReference type="AlphaFoldDB" id="A0A5B7IXG3"/>
<proteinExistence type="predicted"/>
<sequence>MRHTEGYAQYVQGHGVTGRREQLQPCPPPPSPRTRGVPPLTGRSSHAAHHSQEARCFCNSASVRVRSGGGDSGTVLSTGRRAGQGRAGRSGAGRVVGSDII</sequence>
<keyword evidence="3" id="KW-1185">Reference proteome</keyword>
<name>A0A5B7IXG3_PORTR</name>
<comment type="caution">
    <text evidence="2">The sequence shown here is derived from an EMBL/GenBank/DDBJ whole genome shotgun (WGS) entry which is preliminary data.</text>
</comment>
<feature type="region of interest" description="Disordered" evidence="1">
    <location>
        <begin position="1"/>
        <end position="53"/>
    </location>
</feature>